<dbReference type="EMBL" id="QGDH01000233">
    <property type="protein sequence ID" value="RAR02086.1"/>
    <property type="molecule type" value="Genomic_DNA"/>
</dbReference>
<comment type="caution">
    <text evidence="2">The sequence shown here is derived from an EMBL/GenBank/DDBJ whole genome shotgun (WGS) entry which is preliminary data.</text>
</comment>
<organism evidence="2 3">
    <name type="scientific">Stemphylium lycopersici</name>
    <name type="common">Tomato gray leaf spot disease fungus</name>
    <name type="synonym">Thyrospora lycopersici</name>
    <dbReference type="NCBI Taxonomy" id="183478"/>
    <lineage>
        <taxon>Eukaryota</taxon>
        <taxon>Fungi</taxon>
        <taxon>Dikarya</taxon>
        <taxon>Ascomycota</taxon>
        <taxon>Pezizomycotina</taxon>
        <taxon>Dothideomycetes</taxon>
        <taxon>Pleosporomycetidae</taxon>
        <taxon>Pleosporales</taxon>
        <taxon>Pleosporineae</taxon>
        <taxon>Pleosporaceae</taxon>
        <taxon>Stemphylium</taxon>
    </lineage>
</organism>
<sequence>MANGSYRTPYEPSTNLQSPIAPSNAEHSAWAASPGARRKPISIFVDNNLLRDVEVRLETSPDNVVSIHINRRQAPVVALPSAILPSELLGSVSRGGGLPSRSGLVALPSGRGAGGEATYFDTVSLIDGRECP</sequence>
<gene>
    <name evidence="2" type="ORF">DDE83_008706</name>
</gene>
<dbReference type="AlphaFoldDB" id="A0A364MT08"/>
<feature type="compositionally biased region" description="Polar residues" evidence="1">
    <location>
        <begin position="11"/>
        <end position="21"/>
    </location>
</feature>
<name>A0A364MT08_STELY</name>
<protein>
    <submittedName>
        <fullName evidence="2">Uncharacterized protein</fullName>
    </submittedName>
</protein>
<accession>A0A364MT08</accession>
<evidence type="ECO:0000313" key="2">
    <source>
        <dbReference type="EMBL" id="RAR02086.1"/>
    </source>
</evidence>
<evidence type="ECO:0000313" key="3">
    <source>
        <dbReference type="Proteomes" id="UP000249619"/>
    </source>
</evidence>
<keyword evidence="3" id="KW-1185">Reference proteome</keyword>
<dbReference type="Proteomes" id="UP000249619">
    <property type="component" value="Unassembled WGS sequence"/>
</dbReference>
<feature type="region of interest" description="Disordered" evidence="1">
    <location>
        <begin position="1"/>
        <end position="35"/>
    </location>
</feature>
<proteinExistence type="predicted"/>
<reference evidence="3" key="1">
    <citation type="submission" date="2018-05" db="EMBL/GenBank/DDBJ databases">
        <title>Draft genome sequence of Stemphylium lycopersici strain CIDEFI 213.</title>
        <authorList>
            <person name="Medina R."/>
            <person name="Franco M.E.E."/>
            <person name="Lucentini C.G."/>
            <person name="Saparrat M.C.N."/>
            <person name="Balatti P.A."/>
        </authorList>
    </citation>
    <scope>NUCLEOTIDE SEQUENCE [LARGE SCALE GENOMIC DNA]</scope>
    <source>
        <strain evidence="3">CIDEFI 213</strain>
    </source>
</reference>
<evidence type="ECO:0000256" key="1">
    <source>
        <dbReference type="SAM" id="MobiDB-lite"/>
    </source>
</evidence>